<reference evidence="3 4" key="1">
    <citation type="submission" date="2024-10" db="EMBL/GenBank/DDBJ databases">
        <title>The Natural Products Discovery Center: Release of the First 8490 Sequenced Strains for Exploring Actinobacteria Biosynthetic Diversity.</title>
        <authorList>
            <person name="Kalkreuter E."/>
            <person name="Kautsar S.A."/>
            <person name="Yang D."/>
            <person name="Bader C.D."/>
            <person name="Teijaro C.N."/>
            <person name="Fluegel L."/>
            <person name="Davis C.M."/>
            <person name="Simpson J.R."/>
            <person name="Lauterbach L."/>
            <person name="Steele A.D."/>
            <person name="Gui C."/>
            <person name="Meng S."/>
            <person name="Li G."/>
            <person name="Viehrig K."/>
            <person name="Ye F."/>
            <person name="Su P."/>
            <person name="Kiefer A.F."/>
            <person name="Nichols A."/>
            <person name="Cepeda A.J."/>
            <person name="Yan W."/>
            <person name="Fan B."/>
            <person name="Jiang Y."/>
            <person name="Adhikari A."/>
            <person name="Zheng C.-J."/>
            <person name="Schuster L."/>
            <person name="Cowan T.M."/>
            <person name="Smanski M.J."/>
            <person name="Chevrette M.G."/>
            <person name="De Carvalho L.P.S."/>
            <person name="Shen B."/>
        </authorList>
    </citation>
    <scope>NUCLEOTIDE SEQUENCE [LARGE SCALE GENOMIC DNA]</scope>
    <source>
        <strain evidence="3 4">NPDC019626</strain>
    </source>
</reference>
<proteinExistence type="predicted"/>
<dbReference type="SUPFAM" id="SSF53474">
    <property type="entry name" value="alpha/beta-Hydrolases"/>
    <property type="match status" value="1"/>
</dbReference>
<organism evidence="3 4">
    <name type="scientific">Nocardia beijingensis</name>
    <dbReference type="NCBI Taxonomy" id="95162"/>
    <lineage>
        <taxon>Bacteria</taxon>
        <taxon>Bacillati</taxon>
        <taxon>Actinomycetota</taxon>
        <taxon>Actinomycetes</taxon>
        <taxon>Mycobacteriales</taxon>
        <taxon>Nocardiaceae</taxon>
        <taxon>Nocardia</taxon>
    </lineage>
</organism>
<keyword evidence="1 3" id="KW-0378">Hydrolase</keyword>
<evidence type="ECO:0000313" key="4">
    <source>
        <dbReference type="Proteomes" id="UP001611450"/>
    </source>
</evidence>
<dbReference type="Gene3D" id="3.40.50.1820">
    <property type="entry name" value="alpha/beta hydrolase"/>
    <property type="match status" value="1"/>
</dbReference>
<evidence type="ECO:0000259" key="2">
    <source>
        <dbReference type="Pfam" id="PF07859"/>
    </source>
</evidence>
<feature type="domain" description="Alpha/beta hydrolase fold-3" evidence="2">
    <location>
        <begin position="84"/>
        <end position="292"/>
    </location>
</feature>
<dbReference type="RefSeq" id="WP_396947089.1">
    <property type="nucleotide sequence ID" value="NZ_JBIRXV010000003.1"/>
</dbReference>
<sequence length="321" mass="34820">MSGNPHGISLEPAAQEFVDATSQPPFLYQLPPEEGRKAVDGVQDTPIFKPEIDEEWITVDGGPTGSVRVRIVKPQGATETLPVIIYTHGAGWVFGDAHTHDRLVRDLAVGTHAAVVFPEYDRSPDVRYPVANEQSYRVAQWVTAEGAQKGLDSSRIAIAGDSVGGNMAIALTLMAKERGDVSFVQQVLFYPVTDANFDTGSYEQFAEGYFLTREGMKWFWDQYTTSADDRAQITASPLRATTEQLAGLPPALVITAEADVLRDEGEAFAGKLRAAGVPVTQVRYGGIVHDFVMVNWLHDTHAAKAAVAQAVAALRSALYTD</sequence>
<evidence type="ECO:0000256" key="1">
    <source>
        <dbReference type="ARBA" id="ARBA00022801"/>
    </source>
</evidence>
<dbReference type="Pfam" id="PF07859">
    <property type="entry name" value="Abhydrolase_3"/>
    <property type="match status" value="1"/>
</dbReference>
<dbReference type="PANTHER" id="PTHR48081">
    <property type="entry name" value="AB HYDROLASE SUPERFAMILY PROTEIN C4A8.06C"/>
    <property type="match status" value="1"/>
</dbReference>
<dbReference type="InterPro" id="IPR050300">
    <property type="entry name" value="GDXG_lipolytic_enzyme"/>
</dbReference>
<keyword evidence="4" id="KW-1185">Reference proteome</keyword>
<dbReference type="InterPro" id="IPR013094">
    <property type="entry name" value="AB_hydrolase_3"/>
</dbReference>
<dbReference type="PANTHER" id="PTHR48081:SF8">
    <property type="entry name" value="ALPHA_BETA HYDROLASE FOLD-3 DOMAIN-CONTAINING PROTEIN-RELATED"/>
    <property type="match status" value="1"/>
</dbReference>
<dbReference type="InterPro" id="IPR029058">
    <property type="entry name" value="AB_hydrolase_fold"/>
</dbReference>
<accession>A0ABW7WKF7</accession>
<gene>
    <name evidence="3" type="ORF">ACH47G_18660</name>
</gene>
<protein>
    <submittedName>
        <fullName evidence="3">Alpha/beta hydrolase</fullName>
    </submittedName>
</protein>
<comment type="caution">
    <text evidence="3">The sequence shown here is derived from an EMBL/GenBank/DDBJ whole genome shotgun (WGS) entry which is preliminary data.</text>
</comment>
<dbReference type="GO" id="GO:0016787">
    <property type="term" value="F:hydrolase activity"/>
    <property type="evidence" value="ECO:0007669"/>
    <property type="project" value="UniProtKB-KW"/>
</dbReference>
<name>A0ABW7WKF7_9NOCA</name>
<evidence type="ECO:0000313" key="3">
    <source>
        <dbReference type="EMBL" id="MFI2322509.1"/>
    </source>
</evidence>
<dbReference type="Proteomes" id="UP001611450">
    <property type="component" value="Unassembled WGS sequence"/>
</dbReference>
<dbReference type="EMBL" id="JBIRXV010000003">
    <property type="protein sequence ID" value="MFI2322509.1"/>
    <property type="molecule type" value="Genomic_DNA"/>
</dbReference>